<comment type="caution">
    <text evidence="2">The sequence shown here is derived from an EMBL/GenBank/DDBJ whole genome shotgun (WGS) entry which is preliminary data.</text>
</comment>
<name>A0A409W031_9AGAR</name>
<dbReference type="Proteomes" id="UP000284842">
    <property type="component" value="Unassembled WGS sequence"/>
</dbReference>
<dbReference type="OrthoDB" id="3126895at2759"/>
<accession>A0A409W031</accession>
<feature type="region of interest" description="Disordered" evidence="1">
    <location>
        <begin position="475"/>
        <end position="532"/>
    </location>
</feature>
<dbReference type="AlphaFoldDB" id="A0A409W031"/>
<keyword evidence="3" id="KW-1185">Reference proteome</keyword>
<evidence type="ECO:0000256" key="1">
    <source>
        <dbReference type="SAM" id="MobiDB-lite"/>
    </source>
</evidence>
<gene>
    <name evidence="2" type="ORF">CVT24_006940</name>
</gene>
<dbReference type="EMBL" id="NHTK01005897">
    <property type="protein sequence ID" value="PPQ71848.1"/>
    <property type="molecule type" value="Genomic_DNA"/>
</dbReference>
<dbReference type="STRING" id="181874.A0A409W031"/>
<protein>
    <submittedName>
        <fullName evidence="2">Uncharacterized protein</fullName>
    </submittedName>
</protein>
<proteinExistence type="predicted"/>
<sequence length="633" mass="71694">MDLASSLPAEILSAIFRLVVQQKWNSDRIKGAPFKPPCIYLLHVCQYWRAIALNDSSLWSRIDSFGSAWCDMHLERSKNVDLHCQLPRSDNAFNSQVFDRVMKVLGQAHRLRSFTYSQGFSPFQFLLFRRTCPVLEKLFVTEFPALESLTIDIDDRDEFSHRPNIPLGLSKENLPQLKRLTLRGFDISWTSPLLSGLTSLRLEADPSHKCIGTLGQVLDRLERMPLLENLRLRWSGDGLGAIYNVQSSRIIPLPHLKNIFLDISVREAVNLVSHLSYPPSVAIRLQADACGPETDGFWFNDQEIRHFMIPDVASFLGSSLAFQPRVATIYSNSSNSTSPSSPVRTAEIGTHYLDSAYQNPYIVLRTWSDPLDFTMYPHPSSHFLPSKTDNSIPPPSVFITFRVEKYGPDLELIRGHLLPILPVSDLQSIALDQEIPSSGFQMLGALPHLRIMAMKGSSFFSFFNYLLREYGTKEDSNADVENPNDMDDDEDLSDTDDEDSNDTDGEESSDADDEDSSDADVEDSSPTHTHPFSSLVSLSLEEVTFWDSKPDPPPTSPHVINTIVFLSFLRWRKVVLGFPIQRIRFSKCDGLSDDDIEDIREWVPDVKWDGVFKRDAFKGHFAPDSDDEEDDTF</sequence>
<dbReference type="Gene3D" id="1.20.1280.50">
    <property type="match status" value="1"/>
</dbReference>
<organism evidence="2 3">
    <name type="scientific">Panaeolus cyanescens</name>
    <dbReference type="NCBI Taxonomy" id="181874"/>
    <lineage>
        <taxon>Eukaryota</taxon>
        <taxon>Fungi</taxon>
        <taxon>Dikarya</taxon>
        <taxon>Basidiomycota</taxon>
        <taxon>Agaricomycotina</taxon>
        <taxon>Agaricomycetes</taxon>
        <taxon>Agaricomycetidae</taxon>
        <taxon>Agaricales</taxon>
        <taxon>Agaricineae</taxon>
        <taxon>Galeropsidaceae</taxon>
        <taxon>Panaeolus</taxon>
    </lineage>
</organism>
<feature type="compositionally biased region" description="Acidic residues" evidence="1">
    <location>
        <begin position="482"/>
        <end position="523"/>
    </location>
</feature>
<reference evidence="2 3" key="1">
    <citation type="journal article" date="2018" name="Evol. Lett.">
        <title>Horizontal gene cluster transfer increased hallucinogenic mushroom diversity.</title>
        <authorList>
            <person name="Reynolds H.T."/>
            <person name="Vijayakumar V."/>
            <person name="Gluck-Thaler E."/>
            <person name="Korotkin H.B."/>
            <person name="Matheny P.B."/>
            <person name="Slot J.C."/>
        </authorList>
    </citation>
    <scope>NUCLEOTIDE SEQUENCE [LARGE SCALE GENOMIC DNA]</scope>
    <source>
        <strain evidence="2 3">2629</strain>
    </source>
</reference>
<evidence type="ECO:0000313" key="2">
    <source>
        <dbReference type="EMBL" id="PPQ71848.1"/>
    </source>
</evidence>
<dbReference type="InParanoid" id="A0A409W031"/>
<evidence type="ECO:0000313" key="3">
    <source>
        <dbReference type="Proteomes" id="UP000284842"/>
    </source>
</evidence>